<evidence type="ECO:0000256" key="2">
    <source>
        <dbReference type="ARBA" id="ARBA00008779"/>
    </source>
</evidence>
<dbReference type="PANTHER" id="PTHR42693">
    <property type="entry name" value="ARYLSULFATASE FAMILY MEMBER"/>
    <property type="match status" value="1"/>
</dbReference>
<dbReference type="SUPFAM" id="SSF53649">
    <property type="entry name" value="Alkaline phosphatase-like"/>
    <property type="match status" value="1"/>
</dbReference>
<protein>
    <submittedName>
        <fullName evidence="4">Putative arylsulfatase A isoform X3</fullName>
    </submittedName>
</protein>
<dbReference type="GO" id="GO:0004065">
    <property type="term" value="F:arylsulfatase activity"/>
    <property type="evidence" value="ECO:0007669"/>
    <property type="project" value="TreeGrafter"/>
</dbReference>
<evidence type="ECO:0000313" key="4">
    <source>
        <dbReference type="EMBL" id="ROT83980.1"/>
    </source>
</evidence>
<evidence type="ECO:0000256" key="1">
    <source>
        <dbReference type="ARBA" id="ARBA00001913"/>
    </source>
</evidence>
<name>A0A423U5J8_PENVA</name>
<dbReference type="InterPro" id="IPR017850">
    <property type="entry name" value="Alkaline_phosphatase_core_sf"/>
</dbReference>
<evidence type="ECO:0000313" key="5">
    <source>
        <dbReference type="Proteomes" id="UP000283509"/>
    </source>
</evidence>
<evidence type="ECO:0000259" key="3">
    <source>
        <dbReference type="Pfam" id="PF00884"/>
    </source>
</evidence>
<keyword evidence="5" id="KW-1185">Reference proteome</keyword>
<dbReference type="OrthoDB" id="103349at2759"/>
<reference evidence="4 5" key="1">
    <citation type="submission" date="2018-04" db="EMBL/GenBank/DDBJ databases">
        <authorList>
            <person name="Zhang X."/>
            <person name="Yuan J."/>
            <person name="Li F."/>
            <person name="Xiang J."/>
        </authorList>
    </citation>
    <scope>NUCLEOTIDE SEQUENCE [LARGE SCALE GENOMIC DNA]</scope>
    <source>
        <tissue evidence="4">Muscle</tissue>
    </source>
</reference>
<dbReference type="Gene3D" id="3.30.1120.10">
    <property type="match status" value="1"/>
</dbReference>
<organism evidence="4 5">
    <name type="scientific">Penaeus vannamei</name>
    <name type="common">Whiteleg shrimp</name>
    <name type="synonym">Litopenaeus vannamei</name>
    <dbReference type="NCBI Taxonomy" id="6689"/>
    <lineage>
        <taxon>Eukaryota</taxon>
        <taxon>Metazoa</taxon>
        <taxon>Ecdysozoa</taxon>
        <taxon>Arthropoda</taxon>
        <taxon>Crustacea</taxon>
        <taxon>Multicrustacea</taxon>
        <taxon>Malacostraca</taxon>
        <taxon>Eumalacostraca</taxon>
        <taxon>Eucarida</taxon>
        <taxon>Decapoda</taxon>
        <taxon>Dendrobranchiata</taxon>
        <taxon>Penaeoidea</taxon>
        <taxon>Penaeidae</taxon>
        <taxon>Penaeus</taxon>
    </lineage>
</organism>
<proteinExistence type="inferred from homology"/>
<dbReference type="InterPro" id="IPR050738">
    <property type="entry name" value="Sulfatase"/>
</dbReference>
<accession>A0A423U5J8</accession>
<dbReference type="STRING" id="6689.A0A423U5J8"/>
<feature type="domain" description="Sulfatase N-terminal" evidence="3">
    <location>
        <begin position="2"/>
        <end position="88"/>
    </location>
</feature>
<dbReference type="Pfam" id="PF14707">
    <property type="entry name" value="Sulfatase_C"/>
    <property type="match status" value="1"/>
</dbReference>
<comment type="cofactor">
    <cofactor evidence="1">
        <name>Ca(2+)</name>
        <dbReference type="ChEBI" id="CHEBI:29108"/>
    </cofactor>
</comment>
<dbReference type="AlphaFoldDB" id="A0A423U5J8"/>
<dbReference type="Proteomes" id="UP000283509">
    <property type="component" value="Unassembled WGS sequence"/>
</dbReference>
<dbReference type="InterPro" id="IPR000917">
    <property type="entry name" value="Sulfatase_N"/>
</dbReference>
<reference evidence="4 5" key="2">
    <citation type="submission" date="2019-01" db="EMBL/GenBank/DDBJ databases">
        <title>The decoding of complex shrimp genome reveals the adaptation for benthos swimmer, frequently molting mechanism and breeding impact on genome.</title>
        <authorList>
            <person name="Sun Y."/>
            <person name="Gao Y."/>
            <person name="Yu Y."/>
        </authorList>
    </citation>
    <scope>NUCLEOTIDE SEQUENCE [LARGE SCALE GENOMIC DNA]</scope>
    <source>
        <tissue evidence="4">Muscle</tissue>
    </source>
</reference>
<dbReference type="Pfam" id="PF00884">
    <property type="entry name" value="Sulfatase"/>
    <property type="match status" value="1"/>
</dbReference>
<comment type="caution">
    <text evidence="4">The sequence shown here is derived from an EMBL/GenBank/DDBJ whole genome shotgun (WGS) entry which is preliminary data.</text>
</comment>
<comment type="similarity">
    <text evidence="2">Belongs to the sulfatase family.</text>
</comment>
<gene>
    <name evidence="4" type="ORF">C7M84_022822</name>
</gene>
<dbReference type="EMBL" id="QCYY01000610">
    <property type="protein sequence ID" value="ROT83980.1"/>
    <property type="molecule type" value="Genomic_DNA"/>
</dbReference>
<sequence length="269" mass="29700">MELDWMVGEITLLLRKLRIDSSTVIWFASDNGPSLTRHERGGCAGPLRCGKGTTWEGGVRVPLASPPGRTNGLVSSLDILPTLAALTNANTSSLTLDGVDVSSLLWSPDNKSPREMFPVYSEGPARATDPYAVTDGKFKAHFFTKGSDLSDASNYDPMCPQRHPLTRHDPPLLFDIQQDPGERYNLANDTLYQPVLEALTKWRNEHIANVTWMPPRTRALDAHAQPCCTTPSCNPFPGCCDCPRAALNPLERLDVSKPKQKSRHHEPMN</sequence>
<dbReference type="Gene3D" id="3.40.720.10">
    <property type="entry name" value="Alkaline Phosphatase, subunit A"/>
    <property type="match status" value="1"/>
</dbReference>
<dbReference type="PANTHER" id="PTHR42693:SF11">
    <property type="entry name" value="ARYLSULFATASE A"/>
    <property type="match status" value="1"/>
</dbReference>